<evidence type="ECO:0000313" key="1">
    <source>
        <dbReference type="EMBL" id="MSB21790.1"/>
    </source>
</evidence>
<comment type="caution">
    <text evidence="1">The sequence shown here is derived from an EMBL/GenBank/DDBJ whole genome shotgun (WGS) entry which is preliminary data.</text>
</comment>
<gene>
    <name evidence="1" type="ORF">GKE97_20130</name>
</gene>
<dbReference type="Proteomes" id="UP000434475">
    <property type="component" value="Unassembled WGS sequence"/>
</dbReference>
<proteinExistence type="predicted"/>
<protein>
    <submittedName>
        <fullName evidence="1">Uncharacterized protein</fullName>
    </submittedName>
</protein>
<dbReference type="RefSeq" id="WP_157954819.1">
    <property type="nucleotide sequence ID" value="NZ_WKPR01000027.1"/>
</dbReference>
<dbReference type="AlphaFoldDB" id="A0A6I2R9P5"/>
<sequence>MKRKTFLCSYLTDKDGVTEVDEEQAIQNALAKAMREMGVKFVIAPPDLVKGGNSQDEE</sequence>
<organism evidence="1 2">
    <name type="scientific">Flavonifractor plautii</name>
    <name type="common">Fusobacterium plautii</name>
    <dbReference type="NCBI Taxonomy" id="292800"/>
    <lineage>
        <taxon>Bacteria</taxon>
        <taxon>Bacillati</taxon>
        <taxon>Bacillota</taxon>
        <taxon>Clostridia</taxon>
        <taxon>Eubacteriales</taxon>
        <taxon>Oscillospiraceae</taxon>
        <taxon>Flavonifractor</taxon>
    </lineage>
</organism>
<name>A0A6I2R9P5_FLAPL</name>
<reference evidence="1 2" key="1">
    <citation type="journal article" date="2019" name="Nat. Med.">
        <title>A library of human gut bacterial isolates paired with longitudinal multiomics data enables mechanistic microbiome research.</title>
        <authorList>
            <person name="Poyet M."/>
            <person name="Groussin M."/>
            <person name="Gibbons S.M."/>
            <person name="Avila-Pacheco J."/>
            <person name="Jiang X."/>
            <person name="Kearney S.M."/>
            <person name="Perrotta A.R."/>
            <person name="Berdy B."/>
            <person name="Zhao S."/>
            <person name="Lieberman T.D."/>
            <person name="Swanson P.K."/>
            <person name="Smith M."/>
            <person name="Roesemann S."/>
            <person name="Alexander J.E."/>
            <person name="Rich S.A."/>
            <person name="Livny J."/>
            <person name="Vlamakis H."/>
            <person name="Clish C."/>
            <person name="Bullock K."/>
            <person name="Deik A."/>
            <person name="Scott J."/>
            <person name="Pierce K.A."/>
            <person name="Xavier R.J."/>
            <person name="Alm E.J."/>
        </authorList>
    </citation>
    <scope>NUCLEOTIDE SEQUENCE [LARGE SCALE GENOMIC DNA]</scope>
    <source>
        <strain evidence="1 2">BIOML-A2</strain>
    </source>
</reference>
<dbReference type="EMBL" id="WKPR01000027">
    <property type="protein sequence ID" value="MSB21790.1"/>
    <property type="molecule type" value="Genomic_DNA"/>
</dbReference>
<accession>A0A6I2R9P5</accession>
<evidence type="ECO:0000313" key="2">
    <source>
        <dbReference type="Proteomes" id="UP000434475"/>
    </source>
</evidence>